<dbReference type="GO" id="GO:0000976">
    <property type="term" value="F:transcription cis-regulatory region binding"/>
    <property type="evidence" value="ECO:0007669"/>
    <property type="project" value="TreeGrafter"/>
</dbReference>
<dbReference type="InterPro" id="IPR001761">
    <property type="entry name" value="Peripla_BP/Lac1_sug-bd_dom"/>
</dbReference>
<dbReference type="InterPro" id="IPR000843">
    <property type="entry name" value="HTH_LacI"/>
</dbReference>
<keyword evidence="1" id="KW-0678">Repressor</keyword>
<dbReference type="PROSITE" id="PS50932">
    <property type="entry name" value="HTH_LACI_2"/>
    <property type="match status" value="1"/>
</dbReference>
<dbReference type="SMART" id="SM00354">
    <property type="entry name" value="HTH_LACI"/>
    <property type="match status" value="1"/>
</dbReference>
<dbReference type="CDD" id="cd06278">
    <property type="entry name" value="PBP1_LacI-like"/>
    <property type="match status" value="1"/>
</dbReference>
<dbReference type="SUPFAM" id="SSF53822">
    <property type="entry name" value="Periplasmic binding protein-like I"/>
    <property type="match status" value="1"/>
</dbReference>
<dbReference type="EMBL" id="FUYA01000002">
    <property type="protein sequence ID" value="SKA67066.1"/>
    <property type="molecule type" value="Genomic_DNA"/>
</dbReference>
<evidence type="ECO:0000256" key="1">
    <source>
        <dbReference type="ARBA" id="ARBA00022491"/>
    </source>
</evidence>
<feature type="domain" description="HTH lacI-type" evidence="5">
    <location>
        <begin position="10"/>
        <end position="64"/>
    </location>
</feature>
<evidence type="ECO:0000256" key="2">
    <source>
        <dbReference type="ARBA" id="ARBA00023015"/>
    </source>
</evidence>
<gene>
    <name evidence="6" type="ORF">SAMN02745702_00754</name>
</gene>
<organism evidence="6 7">
    <name type="scientific">Desulfobaculum bizertense DSM 18034</name>
    <dbReference type="NCBI Taxonomy" id="1121442"/>
    <lineage>
        <taxon>Bacteria</taxon>
        <taxon>Pseudomonadati</taxon>
        <taxon>Thermodesulfobacteriota</taxon>
        <taxon>Desulfovibrionia</taxon>
        <taxon>Desulfovibrionales</taxon>
        <taxon>Desulfovibrionaceae</taxon>
        <taxon>Desulfobaculum</taxon>
    </lineage>
</organism>
<keyword evidence="4" id="KW-0804">Transcription</keyword>
<evidence type="ECO:0000256" key="3">
    <source>
        <dbReference type="ARBA" id="ARBA00023125"/>
    </source>
</evidence>
<dbReference type="InterPro" id="IPR010982">
    <property type="entry name" value="Lambda_DNA-bd_dom_sf"/>
</dbReference>
<dbReference type="STRING" id="1121442.SAMN02745702_00754"/>
<evidence type="ECO:0000259" key="5">
    <source>
        <dbReference type="PROSITE" id="PS50932"/>
    </source>
</evidence>
<proteinExistence type="predicted"/>
<dbReference type="Gene3D" id="3.40.50.2300">
    <property type="match status" value="2"/>
</dbReference>
<dbReference type="SUPFAM" id="SSF47413">
    <property type="entry name" value="lambda repressor-like DNA-binding domains"/>
    <property type="match status" value="1"/>
</dbReference>
<evidence type="ECO:0000256" key="4">
    <source>
        <dbReference type="ARBA" id="ARBA00023163"/>
    </source>
</evidence>
<accession>A0A1T4VQ34</accession>
<evidence type="ECO:0000313" key="7">
    <source>
        <dbReference type="Proteomes" id="UP000189733"/>
    </source>
</evidence>
<dbReference type="Pfam" id="PF00532">
    <property type="entry name" value="Peripla_BP_1"/>
    <property type="match status" value="1"/>
</dbReference>
<dbReference type="AlphaFoldDB" id="A0A1T4VQ34"/>
<dbReference type="InterPro" id="IPR028082">
    <property type="entry name" value="Peripla_BP_I"/>
</dbReference>
<dbReference type="RefSeq" id="WP_078684065.1">
    <property type="nucleotide sequence ID" value="NZ_FUYA01000002.1"/>
</dbReference>
<protein>
    <submittedName>
        <fullName evidence="6">Transcriptional regulator, LacI family</fullName>
    </submittedName>
</protein>
<sequence>MRKNSGTSVVTAADVAKRAGVSRSTVSRAFTQGASISGKAREKILNAAHELGYQPNAIARMLISKQSRVIGVVTNSLTTNPFYASLLARLSEELQKQDFKLMLFSTPKDTSVDMLIPQVMQYKVAAIIIISSKLSSEMAEVSNAAGIPVILLNRVIRKSTTYNISSDNVQIGRLAADVLLDAGHRRLGCIGGSENTSTHDGRWRGFSKRVKDRGGEITSYAMGGYNYEDARTATMEMFLKRPYPTGLFCLSDVMAQAAMDVIRQRMNLRIPEDISVIGVDDVEVSSRPVYDLSTIRQSVPEMIDAAMTVLSKVQSKSPVKQEWKFPGVYVKRGTVAAPPKEDS</sequence>
<reference evidence="6 7" key="1">
    <citation type="submission" date="2017-02" db="EMBL/GenBank/DDBJ databases">
        <authorList>
            <person name="Peterson S.W."/>
        </authorList>
    </citation>
    <scope>NUCLEOTIDE SEQUENCE [LARGE SCALE GENOMIC DNA]</scope>
    <source>
        <strain evidence="6 7">DSM 18034</strain>
    </source>
</reference>
<name>A0A1T4VQ34_9BACT</name>
<dbReference type="PANTHER" id="PTHR30146:SF95">
    <property type="entry name" value="RIBOSE OPERON REPRESSOR"/>
    <property type="match status" value="1"/>
</dbReference>
<keyword evidence="7" id="KW-1185">Reference proteome</keyword>
<dbReference type="CDD" id="cd01392">
    <property type="entry name" value="HTH_LacI"/>
    <property type="match status" value="1"/>
</dbReference>
<dbReference type="Pfam" id="PF00356">
    <property type="entry name" value="LacI"/>
    <property type="match status" value="1"/>
</dbReference>
<dbReference type="PANTHER" id="PTHR30146">
    <property type="entry name" value="LACI-RELATED TRANSCRIPTIONAL REPRESSOR"/>
    <property type="match status" value="1"/>
</dbReference>
<dbReference type="OrthoDB" id="59108at2"/>
<keyword evidence="3" id="KW-0238">DNA-binding</keyword>
<evidence type="ECO:0000313" key="6">
    <source>
        <dbReference type="EMBL" id="SKA67066.1"/>
    </source>
</evidence>
<keyword evidence="2" id="KW-0805">Transcription regulation</keyword>
<dbReference type="GO" id="GO:0003700">
    <property type="term" value="F:DNA-binding transcription factor activity"/>
    <property type="evidence" value="ECO:0007669"/>
    <property type="project" value="TreeGrafter"/>
</dbReference>
<dbReference type="Gene3D" id="1.10.260.40">
    <property type="entry name" value="lambda repressor-like DNA-binding domains"/>
    <property type="match status" value="1"/>
</dbReference>
<dbReference type="Proteomes" id="UP000189733">
    <property type="component" value="Unassembled WGS sequence"/>
</dbReference>